<proteinExistence type="predicted"/>
<dbReference type="HOGENOM" id="CLU_2495113_0_0_10"/>
<evidence type="ECO:0000313" key="1">
    <source>
        <dbReference type="EMBL" id="ACF42876.1"/>
    </source>
</evidence>
<dbReference type="SUPFAM" id="SSF53335">
    <property type="entry name" value="S-adenosyl-L-methionine-dependent methyltransferases"/>
    <property type="match status" value="1"/>
</dbReference>
<accession>B4SDD7</accession>
<dbReference type="STRING" id="324925.Ppha_0563"/>
<keyword evidence="1" id="KW-0489">Methyltransferase</keyword>
<dbReference type="Pfam" id="PF13489">
    <property type="entry name" value="Methyltransf_23"/>
    <property type="match status" value="1"/>
</dbReference>
<dbReference type="KEGG" id="pph:Ppha_0563"/>
<reference evidence="1 2" key="1">
    <citation type="submission" date="2008-06" db="EMBL/GenBank/DDBJ databases">
        <title>Complete sequence of Pelodictyon phaeoclathratiforme BU-1.</title>
        <authorList>
            <consortium name="US DOE Joint Genome Institute"/>
            <person name="Lucas S."/>
            <person name="Copeland A."/>
            <person name="Lapidus A."/>
            <person name="Glavina del Rio T."/>
            <person name="Dalin E."/>
            <person name="Tice H."/>
            <person name="Bruce D."/>
            <person name="Goodwin L."/>
            <person name="Pitluck S."/>
            <person name="Schmutz J."/>
            <person name="Larimer F."/>
            <person name="Land M."/>
            <person name="Hauser L."/>
            <person name="Kyrpides N."/>
            <person name="Mikhailova N."/>
            <person name="Liu Z."/>
            <person name="Li T."/>
            <person name="Zhao F."/>
            <person name="Overmann J."/>
            <person name="Bryant D.A."/>
            <person name="Richardson P."/>
        </authorList>
    </citation>
    <scope>NUCLEOTIDE SEQUENCE [LARGE SCALE GENOMIC DNA]</scope>
    <source>
        <strain evidence="2">DSM 5477 / BU-1</strain>
    </source>
</reference>
<organism evidence="1 2">
    <name type="scientific">Pelodictyon phaeoclathratiforme (strain DSM 5477 / BU-1)</name>
    <dbReference type="NCBI Taxonomy" id="324925"/>
    <lineage>
        <taxon>Bacteria</taxon>
        <taxon>Pseudomonadati</taxon>
        <taxon>Chlorobiota</taxon>
        <taxon>Chlorobiia</taxon>
        <taxon>Chlorobiales</taxon>
        <taxon>Chlorobiaceae</taxon>
        <taxon>Chlorobium/Pelodictyon group</taxon>
        <taxon>Pelodictyon</taxon>
    </lineage>
</organism>
<protein>
    <submittedName>
        <fullName evidence="1">Methyltransferase domain protein</fullName>
    </submittedName>
</protein>
<dbReference type="Proteomes" id="UP000002724">
    <property type="component" value="Chromosome"/>
</dbReference>
<dbReference type="RefSeq" id="WP_012507371.1">
    <property type="nucleotide sequence ID" value="NC_011060.1"/>
</dbReference>
<evidence type="ECO:0000313" key="2">
    <source>
        <dbReference type="Proteomes" id="UP000002724"/>
    </source>
</evidence>
<keyword evidence="1" id="KW-0808">Transferase</keyword>
<dbReference type="GO" id="GO:0008168">
    <property type="term" value="F:methyltransferase activity"/>
    <property type="evidence" value="ECO:0007669"/>
    <property type="project" value="UniProtKB-KW"/>
</dbReference>
<gene>
    <name evidence="1" type="ordered locus">Ppha_0563</name>
</gene>
<sequence length="86" mass="9395">MNKNEISGYRWGSAELSNIHDDLIPEVLLELNRLQLTLVGKARVFELGCGNGSVANLLTKHGWDVTGIDPSTEGIVRALESYPSLT</sequence>
<dbReference type="eggNOG" id="COG2227">
    <property type="taxonomic scope" value="Bacteria"/>
</dbReference>
<name>B4SDD7_PELPB</name>
<dbReference type="AlphaFoldDB" id="B4SDD7"/>
<dbReference type="GO" id="GO:0032259">
    <property type="term" value="P:methylation"/>
    <property type="evidence" value="ECO:0007669"/>
    <property type="project" value="UniProtKB-KW"/>
</dbReference>
<dbReference type="Gene3D" id="3.40.50.150">
    <property type="entry name" value="Vaccinia Virus protein VP39"/>
    <property type="match status" value="1"/>
</dbReference>
<dbReference type="InterPro" id="IPR029063">
    <property type="entry name" value="SAM-dependent_MTases_sf"/>
</dbReference>
<dbReference type="EMBL" id="CP001110">
    <property type="protein sequence ID" value="ACF42876.1"/>
    <property type="molecule type" value="Genomic_DNA"/>
</dbReference>
<dbReference type="OrthoDB" id="9789123at2"/>
<keyword evidence="2" id="KW-1185">Reference proteome</keyword>